<dbReference type="Proteomes" id="UP001061991">
    <property type="component" value="Plasmid p_unnamed1"/>
</dbReference>
<gene>
    <name evidence="1" type="ORF">N8E88_11460</name>
</gene>
<reference evidence="1" key="1">
    <citation type="submission" date="2022-09" db="EMBL/GenBank/DDBJ databases">
        <title>Interaction between co-microsymbionts with complementary sets of symbiotic genes in legume-rhizobium systems.</title>
        <authorList>
            <person name="Safronova V."/>
            <person name="Sazanova A."/>
            <person name="Afonin A."/>
            <person name="Chirak E."/>
        </authorList>
    </citation>
    <scope>NUCLEOTIDE SEQUENCE</scope>
    <source>
        <strain evidence="1">A18/3m</strain>
    </source>
</reference>
<evidence type="ECO:0000313" key="1">
    <source>
        <dbReference type="EMBL" id="UXN58611.1"/>
    </source>
</evidence>
<evidence type="ECO:0000313" key="2">
    <source>
        <dbReference type="Proteomes" id="UP001061991"/>
    </source>
</evidence>
<organism evidence="1 2">
    <name type="scientific">Phyllobacterium zundukense</name>
    <dbReference type="NCBI Taxonomy" id="1867719"/>
    <lineage>
        <taxon>Bacteria</taxon>
        <taxon>Pseudomonadati</taxon>
        <taxon>Pseudomonadota</taxon>
        <taxon>Alphaproteobacteria</taxon>
        <taxon>Hyphomicrobiales</taxon>
        <taxon>Phyllobacteriaceae</taxon>
        <taxon>Phyllobacterium</taxon>
    </lineage>
</organism>
<accession>A0ACD4CYA4</accession>
<dbReference type="EMBL" id="CP104972">
    <property type="protein sequence ID" value="UXN58611.1"/>
    <property type="molecule type" value="Genomic_DNA"/>
</dbReference>
<sequence length="249" mass="26807">MDNGMEGDVLRFGRFRLVPGARQLFCEDLPVFIGGRAFDLLTALVRKRGQVLTKEEIISQVWPTTFVGDCNLRCQISGLRKALGDDGDAIKTINGRGYMLSVEAVSDFKISAQATDTSTAPAESGIEADRPTIVLIGDDILIREAIEDLLESAGIRAESFASVNSLEEAFAGYSLTRLLRNVRLSGCLPVVLVSGLGDIFVTAMVINAGTFELLTKPVSPVTLLGVIQEISVYGSHGDIAVSDRPVHQH</sequence>
<keyword evidence="2" id="KW-1185">Reference proteome</keyword>
<keyword evidence="1" id="KW-0614">Plasmid</keyword>
<proteinExistence type="predicted"/>
<geneLocation type="plasmid" evidence="1 2">
    <name>p_unnamed1</name>
</geneLocation>
<protein>
    <submittedName>
        <fullName evidence="1">Winged helix-turn-helix domain-containing protein</fullName>
    </submittedName>
</protein>
<name>A0ACD4CYA4_9HYPH</name>